<name>A0A644SYR3_9ZZZZ</name>
<sequence length="197" mass="21623">MTLENARSSLVLSRMSIMFLDILGVPGIDDPYVAQLLAGYVEGHFRRNLSALGLILVMYHRHRYRFGMMAEQFPYAILQGDPGIVHLVHEQNAPARELSLSLFYPLQFTGKLGGLVMDIVIGDADRQYGSTEKGAQDPGRYESPASDGHDHVGFVIRRADALGHAPGRRMDLLIAEVALFHGAIVIPPKVFGKNGGL</sequence>
<reference evidence="2" key="1">
    <citation type="submission" date="2019-08" db="EMBL/GenBank/DDBJ databases">
        <authorList>
            <person name="Kucharzyk K."/>
            <person name="Murdoch R.W."/>
            <person name="Higgins S."/>
            <person name="Loffler F."/>
        </authorList>
    </citation>
    <scope>NUCLEOTIDE SEQUENCE</scope>
</reference>
<evidence type="ECO:0000256" key="1">
    <source>
        <dbReference type="SAM" id="MobiDB-lite"/>
    </source>
</evidence>
<protein>
    <submittedName>
        <fullName evidence="2">Uncharacterized protein</fullName>
    </submittedName>
</protein>
<gene>
    <name evidence="2" type="ORF">SDC9_05386</name>
</gene>
<feature type="region of interest" description="Disordered" evidence="1">
    <location>
        <begin position="129"/>
        <end position="148"/>
    </location>
</feature>
<accession>A0A644SYR3</accession>
<dbReference type="EMBL" id="VSSQ01000010">
    <property type="protein sequence ID" value="MPL59830.1"/>
    <property type="molecule type" value="Genomic_DNA"/>
</dbReference>
<comment type="caution">
    <text evidence="2">The sequence shown here is derived from an EMBL/GenBank/DDBJ whole genome shotgun (WGS) entry which is preliminary data.</text>
</comment>
<evidence type="ECO:0000313" key="2">
    <source>
        <dbReference type="EMBL" id="MPL59830.1"/>
    </source>
</evidence>
<proteinExistence type="predicted"/>
<organism evidence="2">
    <name type="scientific">bioreactor metagenome</name>
    <dbReference type="NCBI Taxonomy" id="1076179"/>
    <lineage>
        <taxon>unclassified sequences</taxon>
        <taxon>metagenomes</taxon>
        <taxon>ecological metagenomes</taxon>
    </lineage>
</organism>
<dbReference type="AlphaFoldDB" id="A0A644SYR3"/>